<feature type="region of interest" description="Disordered" evidence="1">
    <location>
        <begin position="157"/>
        <end position="177"/>
    </location>
</feature>
<gene>
    <name evidence="2" type="ORF">BOTBODRAFT_243384</name>
</gene>
<accession>A0A067M578</accession>
<dbReference type="HOGENOM" id="CLU_129948_0_0_1"/>
<organism evidence="2 3">
    <name type="scientific">Botryobasidium botryosum (strain FD-172 SS1)</name>
    <dbReference type="NCBI Taxonomy" id="930990"/>
    <lineage>
        <taxon>Eukaryota</taxon>
        <taxon>Fungi</taxon>
        <taxon>Dikarya</taxon>
        <taxon>Basidiomycota</taxon>
        <taxon>Agaricomycotina</taxon>
        <taxon>Agaricomycetes</taxon>
        <taxon>Cantharellales</taxon>
        <taxon>Botryobasidiaceae</taxon>
        <taxon>Botryobasidium</taxon>
    </lineage>
</organism>
<reference evidence="3" key="1">
    <citation type="journal article" date="2014" name="Proc. Natl. Acad. Sci. U.S.A.">
        <title>Extensive sampling of basidiomycete genomes demonstrates inadequacy of the white-rot/brown-rot paradigm for wood decay fungi.</title>
        <authorList>
            <person name="Riley R."/>
            <person name="Salamov A.A."/>
            <person name="Brown D.W."/>
            <person name="Nagy L.G."/>
            <person name="Floudas D."/>
            <person name="Held B.W."/>
            <person name="Levasseur A."/>
            <person name="Lombard V."/>
            <person name="Morin E."/>
            <person name="Otillar R."/>
            <person name="Lindquist E.A."/>
            <person name="Sun H."/>
            <person name="LaButti K.M."/>
            <person name="Schmutz J."/>
            <person name="Jabbour D."/>
            <person name="Luo H."/>
            <person name="Baker S.E."/>
            <person name="Pisabarro A.G."/>
            <person name="Walton J.D."/>
            <person name="Blanchette R.A."/>
            <person name="Henrissat B."/>
            <person name="Martin F."/>
            <person name="Cullen D."/>
            <person name="Hibbett D.S."/>
            <person name="Grigoriev I.V."/>
        </authorList>
    </citation>
    <scope>NUCLEOTIDE SEQUENCE [LARGE SCALE GENOMIC DNA]</scope>
    <source>
        <strain evidence="3">FD-172 SS1</strain>
    </source>
</reference>
<dbReference type="AlphaFoldDB" id="A0A067M578"/>
<evidence type="ECO:0000256" key="1">
    <source>
        <dbReference type="SAM" id="MobiDB-lite"/>
    </source>
</evidence>
<evidence type="ECO:0000313" key="3">
    <source>
        <dbReference type="Proteomes" id="UP000027195"/>
    </source>
</evidence>
<sequence length="177" mass="19243">MYTHESRQIGPEVAAKLGETADQGLPSPSSDGGGPGIELLELSNGEVVWQVIDGLRSNTAFGDYEDDHFQHRASIASEYSGRDARDDPVKLLFKEHKRMSSKGSVASSRKKLFTPNARPETKVFFSTAAQIERFIESISQGLDSASFNIVPDTRVPILPLSNPAPSGHKSVRSQSES</sequence>
<feature type="region of interest" description="Disordered" evidence="1">
    <location>
        <begin position="1"/>
        <end position="39"/>
    </location>
</feature>
<dbReference type="OrthoDB" id="3259825at2759"/>
<proteinExistence type="predicted"/>
<name>A0A067M578_BOTB1</name>
<dbReference type="EMBL" id="KL198125">
    <property type="protein sequence ID" value="KDQ06736.1"/>
    <property type="molecule type" value="Genomic_DNA"/>
</dbReference>
<protein>
    <submittedName>
        <fullName evidence="2">Uncharacterized protein</fullName>
    </submittedName>
</protein>
<evidence type="ECO:0000313" key="2">
    <source>
        <dbReference type="EMBL" id="KDQ06736.1"/>
    </source>
</evidence>
<dbReference type="InParanoid" id="A0A067M578"/>
<dbReference type="Proteomes" id="UP000027195">
    <property type="component" value="Unassembled WGS sequence"/>
</dbReference>
<keyword evidence="3" id="KW-1185">Reference proteome</keyword>